<keyword evidence="1" id="KW-1133">Transmembrane helix</keyword>
<evidence type="ECO:0000313" key="2">
    <source>
        <dbReference type="EMBL" id="MFD3407584.1"/>
    </source>
</evidence>
<keyword evidence="1" id="KW-0812">Transmembrane</keyword>
<proteinExistence type="predicted"/>
<sequence length="245" mass="28737">MQVIRLNKITFLVIFLLAFGQRAYSQIDRNQLPLADSLFKANRLLSAEKIYVSHLKTKPSESENIKLKLAYIAKAKNDWLKELYYLSSIQATNARPEISKRLEEIGEKQGLNGFKMSIWDQIYWLYFKYFPFILGFLLLLALYGAGILTYSIFTKKEIRTSQFTYLILYIGFIALFANFPGFLNYGIITKEKSYMRDFPSSAAPVERLLKKGNRINYWFTRDIWVYSLIENQQGYVKEDDFLPIN</sequence>
<protein>
    <recommendedName>
        <fullName evidence="4">SH3 domain-containing protein</fullName>
    </recommendedName>
</protein>
<dbReference type="RefSeq" id="WP_377980011.1">
    <property type="nucleotide sequence ID" value="NZ_JBBKXX010000001.1"/>
</dbReference>
<feature type="transmembrane region" description="Helical" evidence="1">
    <location>
        <begin position="165"/>
        <end position="188"/>
    </location>
</feature>
<gene>
    <name evidence="2" type="ORF">SKC37_02850</name>
</gene>
<keyword evidence="1" id="KW-0472">Membrane</keyword>
<evidence type="ECO:0008006" key="4">
    <source>
        <dbReference type="Google" id="ProtNLM"/>
    </source>
</evidence>
<dbReference type="Proteomes" id="UP001598019">
    <property type="component" value="Unassembled WGS sequence"/>
</dbReference>
<organism evidence="2 3">
    <name type="scientific">Aquirufa esocilacus</name>
    <dbReference type="NCBI Taxonomy" id="3096513"/>
    <lineage>
        <taxon>Bacteria</taxon>
        <taxon>Pseudomonadati</taxon>
        <taxon>Bacteroidota</taxon>
        <taxon>Cytophagia</taxon>
        <taxon>Cytophagales</taxon>
        <taxon>Flectobacillaceae</taxon>
        <taxon>Aquirufa</taxon>
    </lineage>
</organism>
<feature type="transmembrane region" description="Helical" evidence="1">
    <location>
        <begin position="129"/>
        <end position="153"/>
    </location>
</feature>
<dbReference type="EMBL" id="JBBKXX010000001">
    <property type="protein sequence ID" value="MFD3407584.1"/>
    <property type="molecule type" value="Genomic_DNA"/>
</dbReference>
<reference evidence="2 3" key="1">
    <citation type="submission" date="2024-03" db="EMBL/GenBank/DDBJ databases">
        <title>Aquirufa genome sequencing.</title>
        <authorList>
            <person name="Pitt A."/>
            <person name="Hahn M.W."/>
        </authorList>
    </citation>
    <scope>NUCLEOTIDE SEQUENCE [LARGE SCALE GENOMIC DNA]</scope>
    <source>
        <strain evidence="2 3">HETE-83D</strain>
    </source>
</reference>
<keyword evidence="3" id="KW-1185">Reference proteome</keyword>
<comment type="caution">
    <text evidence="2">The sequence shown here is derived from an EMBL/GenBank/DDBJ whole genome shotgun (WGS) entry which is preliminary data.</text>
</comment>
<accession>A0ABW6DJA3</accession>
<evidence type="ECO:0000313" key="3">
    <source>
        <dbReference type="Proteomes" id="UP001598019"/>
    </source>
</evidence>
<name>A0ABW6DJA3_9BACT</name>
<evidence type="ECO:0000256" key="1">
    <source>
        <dbReference type="SAM" id="Phobius"/>
    </source>
</evidence>